<dbReference type="RefSeq" id="WP_042113262.1">
    <property type="nucleotide sequence ID" value="NZ_CABPSX010000008.1"/>
</dbReference>
<evidence type="ECO:0000256" key="3">
    <source>
        <dbReference type="ARBA" id="ARBA00023098"/>
    </source>
</evidence>
<dbReference type="OrthoDB" id="9770965at2"/>
<evidence type="ECO:0000259" key="5">
    <source>
        <dbReference type="PROSITE" id="PS51635"/>
    </source>
</evidence>
<feature type="short sequence motif" description="DGA/G" evidence="4">
    <location>
        <begin position="224"/>
        <end position="226"/>
    </location>
</feature>
<sequence>MTANPPKVPKRAIDLPPYETVALVLQGGGALGAYQAGVYAGLFEAGIAPNWIAGISIGALNTAVIAGNPPARRVAQLEAFWRTICEPAVFPPLPAPLEAAILNGPESGRIAYSAWQAWRAMVEGQKGFFSPRWPQPLPTAMGDPAHASYYDTSALRSTLERFVDFDRINSREVRVSVGAVNVHTGNFVYFDNTREVLRAEHFMASGALPPGFPAVEIDGQFFWDGGLVSNTPLSEVLGTSPRRDTLAFQVDLWSARGPLPDNLNDVADRQKDIQFSSRTRLVTDNLQRAQHYRRVLREVLERVPAEVRARDPWCHAAEEIACSKRYNVIQLIYRNKEYEGHYKDYQFGLSTMLDHWASGLDDVRRTLAHPEWLTMPNDTTGFITHDIHRHEVV</sequence>
<dbReference type="InterPro" id="IPR002641">
    <property type="entry name" value="PNPLA_dom"/>
</dbReference>
<dbReference type="PANTHER" id="PTHR14226">
    <property type="entry name" value="NEUROPATHY TARGET ESTERASE/SWISS CHEESE D.MELANOGASTER"/>
    <property type="match status" value="1"/>
</dbReference>
<evidence type="ECO:0000256" key="1">
    <source>
        <dbReference type="ARBA" id="ARBA00022801"/>
    </source>
</evidence>
<evidence type="ECO:0000313" key="9">
    <source>
        <dbReference type="Proteomes" id="UP000364291"/>
    </source>
</evidence>
<keyword evidence="3 4" id="KW-0443">Lipid metabolism</keyword>
<evidence type="ECO:0000313" key="8">
    <source>
        <dbReference type="Proteomes" id="UP000270216"/>
    </source>
</evidence>
<evidence type="ECO:0000313" key="6">
    <source>
        <dbReference type="EMBL" id="RSK85755.1"/>
    </source>
</evidence>
<protein>
    <submittedName>
        <fullName evidence="7">Membrane protein</fullName>
    </submittedName>
    <submittedName>
        <fullName evidence="6">Patatin-like phospholipase family protein</fullName>
    </submittedName>
</protein>
<proteinExistence type="predicted"/>
<keyword evidence="2 4" id="KW-0442">Lipid degradation</keyword>
<dbReference type="EMBL" id="RWHX01000003">
    <property type="protein sequence ID" value="RSK85755.1"/>
    <property type="molecule type" value="Genomic_DNA"/>
</dbReference>
<evidence type="ECO:0000256" key="2">
    <source>
        <dbReference type="ARBA" id="ARBA00022963"/>
    </source>
</evidence>
<dbReference type="Gene3D" id="3.40.1090.10">
    <property type="entry name" value="Cytosolic phospholipase A2 catalytic domain"/>
    <property type="match status" value="2"/>
</dbReference>
<feature type="active site" description="Proton acceptor" evidence="4">
    <location>
        <position position="224"/>
    </location>
</feature>
<dbReference type="PANTHER" id="PTHR14226:SF57">
    <property type="entry name" value="BLR7027 PROTEIN"/>
    <property type="match status" value="1"/>
</dbReference>
<gene>
    <name evidence="6" type="ORF">EJE83_03355</name>
    <name evidence="7" type="ORF">PAP18089_03888</name>
</gene>
<dbReference type="GeneID" id="47012727"/>
<dbReference type="InterPro" id="IPR021095">
    <property type="entry name" value="DUF3734"/>
</dbReference>
<dbReference type="Pfam" id="PF01734">
    <property type="entry name" value="Patatin"/>
    <property type="match status" value="1"/>
</dbReference>
<feature type="domain" description="PNPLA" evidence="5">
    <location>
        <begin position="23"/>
        <end position="237"/>
    </location>
</feature>
<evidence type="ECO:0000256" key="4">
    <source>
        <dbReference type="PROSITE-ProRule" id="PRU01161"/>
    </source>
</evidence>
<dbReference type="GO" id="GO:0016042">
    <property type="term" value="P:lipid catabolic process"/>
    <property type="evidence" value="ECO:0007669"/>
    <property type="project" value="UniProtKB-UniRule"/>
</dbReference>
<organism evidence="7 9">
    <name type="scientific">Pandoraea apista</name>
    <dbReference type="NCBI Taxonomy" id="93218"/>
    <lineage>
        <taxon>Bacteria</taxon>
        <taxon>Pseudomonadati</taxon>
        <taxon>Pseudomonadota</taxon>
        <taxon>Betaproteobacteria</taxon>
        <taxon>Burkholderiales</taxon>
        <taxon>Burkholderiaceae</taxon>
        <taxon>Pandoraea</taxon>
    </lineage>
</organism>
<dbReference type="AlphaFoldDB" id="A0A0B5F3I9"/>
<keyword evidence="1 4" id="KW-0378">Hydrolase</keyword>
<dbReference type="InterPro" id="IPR016035">
    <property type="entry name" value="Acyl_Trfase/lysoPLipase"/>
</dbReference>
<feature type="short sequence motif" description="GXGXXG" evidence="4">
    <location>
        <begin position="27"/>
        <end position="32"/>
    </location>
</feature>
<reference evidence="6 8" key="1">
    <citation type="submission" date="2018-12" db="EMBL/GenBank/DDBJ databases">
        <title>Whole genome sequence of a Pandoraea apista isolate from a patient with cystic fibrosis.</title>
        <authorList>
            <person name="Kenna D.T."/>
            <person name="Turton J.F."/>
        </authorList>
    </citation>
    <scope>NUCLEOTIDE SEQUENCE [LARGE SCALE GENOMIC DNA]</scope>
    <source>
        <strain evidence="6 8">Pa13324</strain>
    </source>
</reference>
<dbReference type="Proteomes" id="UP000270216">
    <property type="component" value="Unassembled WGS sequence"/>
</dbReference>
<keyword evidence="8" id="KW-1185">Reference proteome</keyword>
<dbReference type="EMBL" id="CABPSX010000008">
    <property type="protein sequence ID" value="VVG72885.1"/>
    <property type="molecule type" value="Genomic_DNA"/>
</dbReference>
<feature type="active site" description="Nucleophile" evidence="4">
    <location>
        <position position="56"/>
    </location>
</feature>
<dbReference type="STRING" id="93218.XM39_06500"/>
<dbReference type="SUPFAM" id="SSF52151">
    <property type="entry name" value="FabD/lysophospholipase-like"/>
    <property type="match status" value="1"/>
</dbReference>
<evidence type="ECO:0000313" key="7">
    <source>
        <dbReference type="EMBL" id="VVG72885.1"/>
    </source>
</evidence>
<dbReference type="GO" id="GO:0016787">
    <property type="term" value="F:hydrolase activity"/>
    <property type="evidence" value="ECO:0007669"/>
    <property type="project" value="UniProtKB-UniRule"/>
</dbReference>
<dbReference type="CDD" id="cd07209">
    <property type="entry name" value="Pat_hypo_Ecoli_Z1214_like"/>
    <property type="match status" value="1"/>
</dbReference>
<dbReference type="Pfam" id="PF12536">
    <property type="entry name" value="DUF3734"/>
    <property type="match status" value="1"/>
</dbReference>
<reference evidence="7 9" key="2">
    <citation type="submission" date="2019-08" db="EMBL/GenBank/DDBJ databases">
        <authorList>
            <person name="Peeters C."/>
        </authorList>
    </citation>
    <scope>NUCLEOTIDE SEQUENCE [LARGE SCALE GENOMIC DNA]</scope>
    <source>
        <strain evidence="7 9">LMG 18089</strain>
    </source>
</reference>
<dbReference type="InterPro" id="IPR050301">
    <property type="entry name" value="NTE"/>
</dbReference>
<dbReference type="Proteomes" id="UP000364291">
    <property type="component" value="Unassembled WGS sequence"/>
</dbReference>
<name>A0A0B5F3I9_9BURK</name>
<dbReference type="KEGG" id="papi:SG18_06485"/>
<accession>A0A0B5F3I9</accession>
<feature type="short sequence motif" description="GXSXG" evidence="4">
    <location>
        <begin position="54"/>
        <end position="58"/>
    </location>
</feature>
<dbReference type="PROSITE" id="PS51635">
    <property type="entry name" value="PNPLA"/>
    <property type="match status" value="1"/>
</dbReference>